<reference evidence="2 3" key="1">
    <citation type="journal article" date="2009" name="J. Infect. Dis.">
        <title>Clinical, experimental, and genomic differences between intermediately pathogenic, highly pathogenic, and epidemic Streptococcus suis.</title>
        <authorList>
            <person name="Ye C."/>
            <person name="Zheng H."/>
            <person name="Zhang J."/>
            <person name="Jing H."/>
            <person name="Wang L."/>
            <person name="Xiong Y."/>
            <person name="Wang W."/>
            <person name="Zhou Z."/>
            <person name="Sun Q."/>
            <person name="Luo X."/>
            <person name="Du H."/>
            <person name="Gottschalk M."/>
            <person name="Xu J."/>
        </authorList>
    </citation>
    <scope>NUCLEOTIDE SEQUENCE [LARGE SCALE GENOMIC DNA]</scope>
    <source>
        <strain evidence="2 3">GZ1</strain>
    </source>
</reference>
<dbReference type="GO" id="GO:0016747">
    <property type="term" value="F:acyltransferase activity, transferring groups other than amino-acyl groups"/>
    <property type="evidence" value="ECO:0007669"/>
    <property type="project" value="InterPro"/>
</dbReference>
<dbReference type="InterPro" id="IPR000182">
    <property type="entry name" value="GNAT_dom"/>
</dbReference>
<dbReference type="PATRIC" id="fig|423211.3.peg.1891"/>
<keyword evidence="2" id="KW-0808">Transferase</keyword>
<dbReference type="Proteomes" id="UP000002359">
    <property type="component" value="Chromosome"/>
</dbReference>
<dbReference type="Pfam" id="PF13302">
    <property type="entry name" value="Acetyltransf_3"/>
    <property type="match status" value="1"/>
</dbReference>
<name>D5AEY4_STRGZ</name>
<evidence type="ECO:0000313" key="2">
    <source>
        <dbReference type="EMBL" id="ADE32377.1"/>
    </source>
</evidence>
<dbReference type="AlphaFoldDB" id="D5AEY4"/>
<dbReference type="InterPro" id="IPR016181">
    <property type="entry name" value="Acyl_CoA_acyltransferase"/>
</dbReference>
<organism evidence="2 3">
    <name type="scientific">Streptococcus suis (strain GZ1)</name>
    <dbReference type="NCBI Taxonomy" id="423211"/>
    <lineage>
        <taxon>Bacteria</taxon>
        <taxon>Bacillati</taxon>
        <taxon>Bacillota</taxon>
        <taxon>Bacilli</taxon>
        <taxon>Lactobacillales</taxon>
        <taxon>Streptococcaceae</taxon>
        <taxon>Streptococcus</taxon>
    </lineage>
</organism>
<dbReference type="PANTHER" id="PTHR39173:SF1">
    <property type="entry name" value="ACETYLTRANSFERASE"/>
    <property type="match status" value="1"/>
</dbReference>
<feature type="domain" description="N-acetyltransferase" evidence="1">
    <location>
        <begin position="12"/>
        <end position="175"/>
    </location>
</feature>
<protein>
    <submittedName>
        <fullName evidence="2">GCN5-related N-acetyltransferase</fullName>
    </submittedName>
</protein>
<evidence type="ECO:0000313" key="3">
    <source>
        <dbReference type="Proteomes" id="UP000002359"/>
    </source>
</evidence>
<accession>D5AEY4</accession>
<dbReference type="EMBL" id="CP000837">
    <property type="protein sequence ID" value="ADE32377.1"/>
    <property type="molecule type" value="Genomic_DNA"/>
</dbReference>
<gene>
    <name evidence="2" type="ordered locus">SSGZ1_1921</name>
</gene>
<evidence type="ECO:0000259" key="1">
    <source>
        <dbReference type="PROSITE" id="PS51186"/>
    </source>
</evidence>
<dbReference type="PROSITE" id="PS51186">
    <property type="entry name" value="GNAT"/>
    <property type="match status" value="1"/>
</dbReference>
<dbReference type="KEGG" id="ssw:SSGZ1_1921"/>
<dbReference type="Gene3D" id="3.40.630.30">
    <property type="match status" value="1"/>
</dbReference>
<dbReference type="PANTHER" id="PTHR39173">
    <property type="entry name" value="ACETYLTRANSFERASE"/>
    <property type="match status" value="1"/>
</dbReference>
<sequence>MNFSKDNMETKMELRRPTIADKETILEMLAEFEKAGSAMDGGFISKDVDFEEWIFRNKDYETGLNLPDGFVPSIQYVSFDQTGRALGFLSLRLRLNDFLLNKGGHIGYSIRPTERGKGYAKDQLRLGLQEAATKNISKVLVTCLTDNQASRCTIVACGGVLEDVRDGVERYWIED</sequence>
<dbReference type="SUPFAM" id="SSF55729">
    <property type="entry name" value="Acyl-CoA N-acyltransferases (Nat)"/>
    <property type="match status" value="1"/>
</dbReference>
<dbReference type="HOGENOM" id="CLU_113231_1_0_9"/>
<proteinExistence type="predicted"/>